<evidence type="ECO:0000256" key="1">
    <source>
        <dbReference type="ARBA" id="ARBA00004167"/>
    </source>
</evidence>
<evidence type="ECO:0000256" key="10">
    <source>
        <dbReference type="ARBA" id="ARBA00023136"/>
    </source>
</evidence>
<evidence type="ECO:0000256" key="9">
    <source>
        <dbReference type="ARBA" id="ARBA00022989"/>
    </source>
</evidence>
<dbReference type="GO" id="GO:0005524">
    <property type="term" value="F:ATP binding"/>
    <property type="evidence" value="ECO:0007669"/>
    <property type="project" value="UniProtKB-UniRule"/>
</dbReference>
<dbReference type="InterPro" id="IPR001245">
    <property type="entry name" value="Ser-Thr/Tyr_kinase_cat_dom"/>
</dbReference>
<evidence type="ECO:0000259" key="15">
    <source>
        <dbReference type="PROSITE" id="PS50011"/>
    </source>
</evidence>
<gene>
    <name evidence="16" type="ORF">RGQ29_001717</name>
</gene>
<sequence length="593" mass="67431">MASVSLFVFLVLLHLVLLHSADGKGKRENPICEPFQCGKVNISFPFTQIPHPFQFCGLMHVGCDEQNPMIHLTERPYEVINISYTPQQICVRGPSEYWDTNICNYLDKFPFPYSPFISFKCIHTPDSTFHKDEPNFEFVLEWNVSDDCSGCHGKGGLCGLHLDGEFYCDLGREENKDNNKVVILLAVGCAVFFKSTLFFIIWHLYKKKYPSSKLLARNTYSDPSSRSEVEGWSVYYGVPVFSYNELEKATDNFHVEKELGNGGFGTVYHGKLHDGREVAVKRLYRPNYRRVEQFINEVEILTRLRHKNLVSLYGCTSRHSRELLLVYEYIPNGTVADHIHGHQATPGSLTWPTRMSIAIETASALAYLHASDIIHRDVKTNNILLDDNFCVKVADFGLSRLFPNDVSHVSTAPQGTPGYVDPEYRQCYQLTSKSDVYSFGVVLMELISSLPAVDVFRHNNEINLAKLAVNKIEKCAFHELIDPHLGFESDEGVRTMTILVAKLAFQCLQQDKEMRPSMDEVLEALKKIQSGKDAHEDQEMAYDDAGILNVQQPASPDHDEVHVLRNKRLPLLPEDVTDFWTSRSTTPNVRSTF</sequence>
<dbReference type="EMBL" id="JAXUIC010000001">
    <property type="protein sequence ID" value="KAK4608001.1"/>
    <property type="molecule type" value="Genomic_DNA"/>
</dbReference>
<dbReference type="Gene3D" id="3.30.200.20">
    <property type="entry name" value="Phosphorylase Kinase, domain 1"/>
    <property type="match status" value="1"/>
</dbReference>
<dbReference type="GO" id="GO:0030247">
    <property type="term" value="F:polysaccharide binding"/>
    <property type="evidence" value="ECO:0007669"/>
    <property type="project" value="InterPro"/>
</dbReference>
<feature type="chain" id="PRO_5042832890" description="Protein kinase domain-containing protein" evidence="14">
    <location>
        <begin position="24"/>
        <end position="593"/>
    </location>
</feature>
<organism evidence="16 17">
    <name type="scientific">Quercus rubra</name>
    <name type="common">Northern red oak</name>
    <name type="synonym">Quercus borealis</name>
    <dbReference type="NCBI Taxonomy" id="3512"/>
    <lineage>
        <taxon>Eukaryota</taxon>
        <taxon>Viridiplantae</taxon>
        <taxon>Streptophyta</taxon>
        <taxon>Embryophyta</taxon>
        <taxon>Tracheophyta</taxon>
        <taxon>Spermatophyta</taxon>
        <taxon>Magnoliopsida</taxon>
        <taxon>eudicotyledons</taxon>
        <taxon>Gunneridae</taxon>
        <taxon>Pentapetalae</taxon>
        <taxon>rosids</taxon>
        <taxon>fabids</taxon>
        <taxon>Fagales</taxon>
        <taxon>Fagaceae</taxon>
        <taxon>Quercus</taxon>
    </lineage>
</organism>
<evidence type="ECO:0000256" key="2">
    <source>
        <dbReference type="ARBA" id="ARBA00022527"/>
    </source>
</evidence>
<dbReference type="InterPro" id="IPR011009">
    <property type="entry name" value="Kinase-like_dom_sf"/>
</dbReference>
<dbReference type="InterPro" id="IPR000719">
    <property type="entry name" value="Prot_kinase_dom"/>
</dbReference>
<dbReference type="Proteomes" id="UP001324115">
    <property type="component" value="Unassembled WGS sequence"/>
</dbReference>
<keyword evidence="10 13" id="KW-0472">Membrane</keyword>
<evidence type="ECO:0000256" key="11">
    <source>
        <dbReference type="ARBA" id="ARBA00023180"/>
    </source>
</evidence>
<evidence type="ECO:0000256" key="14">
    <source>
        <dbReference type="SAM" id="SignalP"/>
    </source>
</evidence>
<proteinExistence type="predicted"/>
<evidence type="ECO:0000256" key="6">
    <source>
        <dbReference type="ARBA" id="ARBA00022741"/>
    </source>
</evidence>
<comment type="caution">
    <text evidence="16">The sequence shown here is derived from an EMBL/GenBank/DDBJ whole genome shotgun (WGS) entry which is preliminary data.</text>
</comment>
<dbReference type="FunFam" id="1.10.510.10:FF:000161">
    <property type="entry name" value="Wall-associated receptor kinase-like 20"/>
    <property type="match status" value="1"/>
</dbReference>
<protein>
    <recommendedName>
        <fullName evidence="15">Protein kinase domain-containing protein</fullName>
    </recommendedName>
</protein>
<dbReference type="PANTHER" id="PTHR46008">
    <property type="entry name" value="LEAF RUST 10 DISEASE-RESISTANCE LOCUS RECEPTOR-LIKE PROTEIN KINASE-LIKE 1.4"/>
    <property type="match status" value="1"/>
</dbReference>
<keyword evidence="8 12" id="KW-0067">ATP-binding</keyword>
<keyword evidence="5 14" id="KW-0732">Signal</keyword>
<dbReference type="InterPro" id="IPR017441">
    <property type="entry name" value="Protein_kinase_ATP_BS"/>
</dbReference>
<evidence type="ECO:0000256" key="4">
    <source>
        <dbReference type="ARBA" id="ARBA00022692"/>
    </source>
</evidence>
<feature type="binding site" evidence="12">
    <location>
        <position position="281"/>
    </location>
    <ligand>
        <name>ATP</name>
        <dbReference type="ChEBI" id="CHEBI:30616"/>
    </ligand>
</feature>
<keyword evidence="3" id="KW-0808">Transferase</keyword>
<dbReference type="GO" id="GO:0004674">
    <property type="term" value="F:protein serine/threonine kinase activity"/>
    <property type="evidence" value="ECO:0007669"/>
    <property type="project" value="UniProtKB-KW"/>
</dbReference>
<evidence type="ECO:0000256" key="3">
    <source>
        <dbReference type="ARBA" id="ARBA00022679"/>
    </source>
</evidence>
<evidence type="ECO:0000313" key="17">
    <source>
        <dbReference type="Proteomes" id="UP001324115"/>
    </source>
</evidence>
<keyword evidence="7" id="KW-0418">Kinase</keyword>
<dbReference type="PROSITE" id="PS00107">
    <property type="entry name" value="PROTEIN_KINASE_ATP"/>
    <property type="match status" value="1"/>
</dbReference>
<dbReference type="PROSITE" id="PS00108">
    <property type="entry name" value="PROTEIN_KINASE_ST"/>
    <property type="match status" value="1"/>
</dbReference>
<feature type="transmembrane region" description="Helical" evidence="13">
    <location>
        <begin position="181"/>
        <end position="205"/>
    </location>
</feature>
<keyword evidence="9 13" id="KW-1133">Transmembrane helix</keyword>
<dbReference type="PROSITE" id="PS50011">
    <property type="entry name" value="PROTEIN_KINASE_DOM"/>
    <property type="match status" value="1"/>
</dbReference>
<evidence type="ECO:0000256" key="12">
    <source>
        <dbReference type="PROSITE-ProRule" id="PRU10141"/>
    </source>
</evidence>
<dbReference type="InterPro" id="IPR008271">
    <property type="entry name" value="Ser/Thr_kinase_AS"/>
</dbReference>
<dbReference type="GO" id="GO:0005886">
    <property type="term" value="C:plasma membrane"/>
    <property type="evidence" value="ECO:0007669"/>
    <property type="project" value="UniProtKB-ARBA"/>
</dbReference>
<dbReference type="InterPro" id="IPR025287">
    <property type="entry name" value="WAK_GUB"/>
</dbReference>
<name>A0AAN7GDR4_QUERU</name>
<feature type="domain" description="Protein kinase" evidence="15">
    <location>
        <begin position="253"/>
        <end position="528"/>
    </location>
</feature>
<evidence type="ECO:0000313" key="16">
    <source>
        <dbReference type="EMBL" id="KAK4608001.1"/>
    </source>
</evidence>
<keyword evidence="17" id="KW-1185">Reference proteome</keyword>
<feature type="signal peptide" evidence="14">
    <location>
        <begin position="1"/>
        <end position="23"/>
    </location>
</feature>
<dbReference type="Pfam" id="PF13947">
    <property type="entry name" value="GUB_WAK_bind"/>
    <property type="match status" value="1"/>
</dbReference>
<keyword evidence="6 12" id="KW-0547">Nucleotide-binding</keyword>
<dbReference type="SMART" id="SM00220">
    <property type="entry name" value="S_TKc"/>
    <property type="match status" value="1"/>
</dbReference>
<keyword evidence="2" id="KW-0723">Serine/threonine-protein kinase</keyword>
<dbReference type="Pfam" id="PF07714">
    <property type="entry name" value="PK_Tyr_Ser-Thr"/>
    <property type="match status" value="1"/>
</dbReference>
<evidence type="ECO:0000256" key="7">
    <source>
        <dbReference type="ARBA" id="ARBA00022777"/>
    </source>
</evidence>
<dbReference type="CDD" id="cd14066">
    <property type="entry name" value="STKc_IRAK"/>
    <property type="match status" value="1"/>
</dbReference>
<evidence type="ECO:0000256" key="8">
    <source>
        <dbReference type="ARBA" id="ARBA00022840"/>
    </source>
</evidence>
<dbReference type="AlphaFoldDB" id="A0AAN7GDR4"/>
<evidence type="ECO:0000256" key="5">
    <source>
        <dbReference type="ARBA" id="ARBA00022729"/>
    </source>
</evidence>
<evidence type="ECO:0000256" key="13">
    <source>
        <dbReference type="SAM" id="Phobius"/>
    </source>
</evidence>
<keyword evidence="4 13" id="KW-0812">Transmembrane</keyword>
<dbReference type="SUPFAM" id="SSF56112">
    <property type="entry name" value="Protein kinase-like (PK-like)"/>
    <property type="match status" value="1"/>
</dbReference>
<comment type="subcellular location">
    <subcellularLocation>
        <location evidence="1">Membrane</location>
        <topology evidence="1">Single-pass membrane protein</topology>
    </subcellularLocation>
</comment>
<keyword evidence="11" id="KW-0325">Glycoprotein</keyword>
<accession>A0AAN7GDR4</accession>
<dbReference type="Gene3D" id="1.10.510.10">
    <property type="entry name" value="Transferase(Phosphotransferase) domain 1"/>
    <property type="match status" value="1"/>
</dbReference>
<dbReference type="PANTHER" id="PTHR46008:SF2">
    <property type="entry name" value="LEAF RUST 10 DISEASE-RESISTANCE LOCUS RECEPTOR-LIKE PROTEIN KINASE-LIKE 1.4"/>
    <property type="match status" value="1"/>
</dbReference>
<reference evidence="16 17" key="1">
    <citation type="journal article" date="2023" name="G3 (Bethesda)">
        <title>A haplotype-resolved chromosome-scale genome for Quercus rubra L. provides insights into the genetics of adaptive traits for red oak species.</title>
        <authorList>
            <person name="Kapoor B."/>
            <person name="Jenkins J."/>
            <person name="Schmutz J."/>
            <person name="Zhebentyayeva T."/>
            <person name="Kuelheim C."/>
            <person name="Coggeshall M."/>
            <person name="Heim C."/>
            <person name="Lasky J.R."/>
            <person name="Leites L."/>
            <person name="Islam-Faridi N."/>
            <person name="Romero-Severson J."/>
            <person name="DeLeo V.L."/>
            <person name="Lucas S.M."/>
            <person name="Lazic D."/>
            <person name="Gailing O."/>
            <person name="Carlson J."/>
            <person name="Staton M."/>
        </authorList>
    </citation>
    <scope>NUCLEOTIDE SEQUENCE [LARGE SCALE GENOMIC DNA]</scope>
    <source>
        <strain evidence="16">Pseudo-F2</strain>
    </source>
</reference>